<keyword evidence="7" id="KW-1185">Reference proteome</keyword>
<evidence type="ECO:0000313" key="7">
    <source>
        <dbReference type="Proteomes" id="UP001501237"/>
    </source>
</evidence>
<dbReference type="Gene3D" id="1.10.10.10">
    <property type="entry name" value="Winged helix-like DNA-binding domain superfamily/Winged helix DNA-binding domain"/>
    <property type="match status" value="1"/>
</dbReference>
<comment type="similarity">
    <text evidence="1">Belongs to the LysR transcriptional regulatory family.</text>
</comment>
<dbReference type="PRINTS" id="PR00039">
    <property type="entry name" value="HTHLYSR"/>
</dbReference>
<dbReference type="InterPro" id="IPR000847">
    <property type="entry name" value="LysR_HTH_N"/>
</dbReference>
<dbReference type="SUPFAM" id="SSF53850">
    <property type="entry name" value="Periplasmic binding protein-like II"/>
    <property type="match status" value="1"/>
</dbReference>
<dbReference type="PANTHER" id="PTHR30126">
    <property type="entry name" value="HTH-TYPE TRANSCRIPTIONAL REGULATOR"/>
    <property type="match status" value="1"/>
</dbReference>
<dbReference type="Pfam" id="PF03466">
    <property type="entry name" value="LysR_substrate"/>
    <property type="match status" value="1"/>
</dbReference>
<evidence type="ECO:0000256" key="2">
    <source>
        <dbReference type="ARBA" id="ARBA00023015"/>
    </source>
</evidence>
<dbReference type="RefSeq" id="WP_344835850.1">
    <property type="nucleotide sequence ID" value="NZ_BAAAUV010000023.1"/>
</dbReference>
<dbReference type="PROSITE" id="PS50931">
    <property type="entry name" value="HTH_LYSR"/>
    <property type="match status" value="1"/>
</dbReference>
<comment type="caution">
    <text evidence="6">The sequence shown here is derived from an EMBL/GenBank/DDBJ whole genome shotgun (WGS) entry which is preliminary data.</text>
</comment>
<accession>A0ABP6QJJ9</accession>
<gene>
    <name evidence="6" type="ORF">GCM10010468_64780</name>
</gene>
<dbReference type="Proteomes" id="UP001501237">
    <property type="component" value="Unassembled WGS sequence"/>
</dbReference>
<keyword evidence="3" id="KW-0238">DNA-binding</keyword>
<dbReference type="EMBL" id="BAAAUV010000023">
    <property type="protein sequence ID" value="GAA3232715.1"/>
    <property type="molecule type" value="Genomic_DNA"/>
</dbReference>
<dbReference type="Pfam" id="PF00126">
    <property type="entry name" value="HTH_1"/>
    <property type="match status" value="1"/>
</dbReference>
<proteinExistence type="inferred from homology"/>
<evidence type="ECO:0000256" key="1">
    <source>
        <dbReference type="ARBA" id="ARBA00009437"/>
    </source>
</evidence>
<dbReference type="InterPro" id="IPR005119">
    <property type="entry name" value="LysR_subst-bd"/>
</dbReference>
<protein>
    <submittedName>
        <fullName evidence="6">LysR family transcriptional regulator</fullName>
    </submittedName>
</protein>
<evidence type="ECO:0000256" key="3">
    <source>
        <dbReference type="ARBA" id="ARBA00023125"/>
    </source>
</evidence>
<feature type="domain" description="HTH lysR-type" evidence="5">
    <location>
        <begin position="16"/>
        <end position="65"/>
    </location>
</feature>
<keyword evidence="4" id="KW-0804">Transcription</keyword>
<organism evidence="6 7">
    <name type="scientific">Actinocorallia longicatena</name>
    <dbReference type="NCBI Taxonomy" id="111803"/>
    <lineage>
        <taxon>Bacteria</taxon>
        <taxon>Bacillati</taxon>
        <taxon>Actinomycetota</taxon>
        <taxon>Actinomycetes</taxon>
        <taxon>Streptosporangiales</taxon>
        <taxon>Thermomonosporaceae</taxon>
        <taxon>Actinocorallia</taxon>
    </lineage>
</organism>
<sequence length="297" mass="30674">MTLPDVARDLGPYDLLLSVADLGSLGAAARAHGISQPSASSRISTLERRLGLPLLDRSPRGSRLTAEGILAAEWARTAVAAARALHDNLTSLRTAQNARLTVAASMTVAEYLLPRWLTALRESSPAISVALVTGNSREVAAAVLAGGADLGFVEGPDLPDGLRATTVATDRLTVVVAPVHPWARRRTGITVLELAATPLITREEGSGTRDYLDRALPAPTAPLMELPSTTAIKSAVAAGAAPAVLSSLAVAPDLAARTLTSVKVRDLDLTRPLRLVAAAGRPLTGPARDLAAVAARG</sequence>
<dbReference type="Gene3D" id="3.40.190.10">
    <property type="entry name" value="Periplasmic binding protein-like II"/>
    <property type="match status" value="2"/>
</dbReference>
<dbReference type="InterPro" id="IPR036390">
    <property type="entry name" value="WH_DNA-bd_sf"/>
</dbReference>
<reference evidence="7" key="1">
    <citation type="journal article" date="2019" name="Int. J. Syst. Evol. Microbiol.">
        <title>The Global Catalogue of Microorganisms (GCM) 10K type strain sequencing project: providing services to taxonomists for standard genome sequencing and annotation.</title>
        <authorList>
            <consortium name="The Broad Institute Genomics Platform"/>
            <consortium name="The Broad Institute Genome Sequencing Center for Infectious Disease"/>
            <person name="Wu L."/>
            <person name="Ma J."/>
        </authorList>
    </citation>
    <scope>NUCLEOTIDE SEQUENCE [LARGE SCALE GENOMIC DNA]</scope>
    <source>
        <strain evidence="7">JCM 9377</strain>
    </source>
</reference>
<dbReference type="InterPro" id="IPR036388">
    <property type="entry name" value="WH-like_DNA-bd_sf"/>
</dbReference>
<evidence type="ECO:0000259" key="5">
    <source>
        <dbReference type="PROSITE" id="PS50931"/>
    </source>
</evidence>
<dbReference type="PANTHER" id="PTHR30126:SF39">
    <property type="entry name" value="HTH-TYPE TRANSCRIPTIONAL REGULATOR CYSL"/>
    <property type="match status" value="1"/>
</dbReference>
<dbReference type="SUPFAM" id="SSF46785">
    <property type="entry name" value="Winged helix' DNA-binding domain"/>
    <property type="match status" value="1"/>
</dbReference>
<name>A0ABP6QJJ9_9ACTN</name>
<evidence type="ECO:0000313" key="6">
    <source>
        <dbReference type="EMBL" id="GAA3232715.1"/>
    </source>
</evidence>
<evidence type="ECO:0000256" key="4">
    <source>
        <dbReference type="ARBA" id="ARBA00023163"/>
    </source>
</evidence>
<keyword evidence="2" id="KW-0805">Transcription regulation</keyword>